<evidence type="ECO:0000313" key="1">
    <source>
        <dbReference type="EMBL" id="CAB5220846.1"/>
    </source>
</evidence>
<accession>A0A6J7WSA0</accession>
<protein>
    <submittedName>
        <fullName evidence="1">Uncharacterized protein</fullName>
    </submittedName>
</protein>
<gene>
    <name evidence="1" type="ORF">UFOVP240_45</name>
</gene>
<organism evidence="1">
    <name type="scientific">uncultured Caudovirales phage</name>
    <dbReference type="NCBI Taxonomy" id="2100421"/>
    <lineage>
        <taxon>Viruses</taxon>
        <taxon>Duplodnaviria</taxon>
        <taxon>Heunggongvirae</taxon>
        <taxon>Uroviricota</taxon>
        <taxon>Caudoviricetes</taxon>
        <taxon>Peduoviridae</taxon>
        <taxon>Maltschvirus</taxon>
        <taxon>Maltschvirus maltsch</taxon>
    </lineage>
</organism>
<proteinExistence type="predicted"/>
<name>A0A6J7WSA0_9CAUD</name>
<dbReference type="EMBL" id="LR798293">
    <property type="protein sequence ID" value="CAB5220846.1"/>
    <property type="molecule type" value="Genomic_DNA"/>
</dbReference>
<sequence length="88" mass="10122">MKTSDVNRAIEKLEHGLSFSSRVQRLADQAKDSIPKDHFAVDEWIVEYNNRFAKLIVKDVIATAVLWENDSRNHISEILKKHYGVDNG</sequence>
<reference evidence="1" key="1">
    <citation type="submission" date="2020-05" db="EMBL/GenBank/DDBJ databases">
        <authorList>
            <person name="Chiriac C."/>
            <person name="Salcher M."/>
            <person name="Ghai R."/>
            <person name="Kavagutti S V."/>
        </authorList>
    </citation>
    <scope>NUCLEOTIDE SEQUENCE</scope>
</reference>